<dbReference type="AlphaFoldDB" id="A0A354YWK7"/>
<comment type="caution">
    <text evidence="2">The sequence shown here is derived from an EMBL/GenBank/DDBJ whole genome shotgun (WGS) entry which is preliminary data.</text>
</comment>
<sequence>RWNIARQILIAWFVTIPSAAFAAMIVYKLIIIFL</sequence>
<dbReference type="Proteomes" id="UP000263273">
    <property type="component" value="Unassembled WGS sequence"/>
</dbReference>
<dbReference type="EMBL" id="DNZF01000162">
    <property type="protein sequence ID" value="HBK53735.1"/>
    <property type="molecule type" value="Genomic_DNA"/>
</dbReference>
<keyword evidence="1" id="KW-1133">Transmembrane helix</keyword>
<keyword evidence="1" id="KW-0472">Membrane</keyword>
<feature type="transmembrane region" description="Helical" evidence="1">
    <location>
        <begin position="9"/>
        <end position="33"/>
    </location>
</feature>
<name>A0A354YWK7_9FIRM</name>
<organism evidence="2 3">
    <name type="scientific">Syntrophomonas wolfei</name>
    <dbReference type="NCBI Taxonomy" id="863"/>
    <lineage>
        <taxon>Bacteria</taxon>
        <taxon>Bacillati</taxon>
        <taxon>Bacillota</taxon>
        <taxon>Clostridia</taxon>
        <taxon>Eubacteriales</taxon>
        <taxon>Syntrophomonadaceae</taxon>
        <taxon>Syntrophomonas</taxon>
    </lineage>
</organism>
<accession>A0A354YWK7</accession>
<protein>
    <submittedName>
        <fullName evidence="2">Anion permease</fullName>
    </submittedName>
</protein>
<evidence type="ECO:0000313" key="2">
    <source>
        <dbReference type="EMBL" id="HBK53735.1"/>
    </source>
</evidence>
<proteinExistence type="predicted"/>
<gene>
    <name evidence="2" type="ORF">DDZ44_07355</name>
</gene>
<evidence type="ECO:0000313" key="3">
    <source>
        <dbReference type="Proteomes" id="UP000263273"/>
    </source>
</evidence>
<keyword evidence="1" id="KW-0812">Transmembrane</keyword>
<feature type="non-terminal residue" evidence="2">
    <location>
        <position position="1"/>
    </location>
</feature>
<reference evidence="2 3" key="1">
    <citation type="journal article" date="2018" name="Nat. Biotechnol.">
        <title>A standardized bacterial taxonomy based on genome phylogeny substantially revises the tree of life.</title>
        <authorList>
            <person name="Parks D.H."/>
            <person name="Chuvochina M."/>
            <person name="Waite D.W."/>
            <person name="Rinke C."/>
            <person name="Skarshewski A."/>
            <person name="Chaumeil P.A."/>
            <person name="Hugenholtz P."/>
        </authorList>
    </citation>
    <scope>NUCLEOTIDE SEQUENCE [LARGE SCALE GENOMIC DNA]</scope>
    <source>
        <strain evidence="2">UBA10948</strain>
    </source>
</reference>
<evidence type="ECO:0000256" key="1">
    <source>
        <dbReference type="SAM" id="Phobius"/>
    </source>
</evidence>